<evidence type="ECO:0000313" key="5">
    <source>
        <dbReference type="Proteomes" id="UP001313282"/>
    </source>
</evidence>
<dbReference type="PROSITE" id="PS50297">
    <property type="entry name" value="ANK_REP_REGION"/>
    <property type="match status" value="1"/>
</dbReference>
<dbReference type="InterPro" id="IPR056884">
    <property type="entry name" value="NPHP3-like_N"/>
</dbReference>
<evidence type="ECO:0000259" key="3">
    <source>
        <dbReference type="Pfam" id="PF24883"/>
    </source>
</evidence>
<comment type="caution">
    <text evidence="4">The sequence shown here is derived from an EMBL/GenBank/DDBJ whole genome shotgun (WGS) entry which is preliminary data.</text>
</comment>
<keyword evidence="2" id="KW-0040">ANK repeat</keyword>
<dbReference type="Pfam" id="PF24883">
    <property type="entry name" value="NPHP3_N"/>
    <property type="match status" value="1"/>
</dbReference>
<dbReference type="InterPro" id="IPR002110">
    <property type="entry name" value="Ankyrin_rpt"/>
</dbReference>
<evidence type="ECO:0000256" key="1">
    <source>
        <dbReference type="ARBA" id="ARBA00022737"/>
    </source>
</evidence>
<dbReference type="InterPro" id="IPR036770">
    <property type="entry name" value="Ankyrin_rpt-contain_sf"/>
</dbReference>
<dbReference type="Gene3D" id="1.25.40.20">
    <property type="entry name" value="Ankyrin repeat-containing domain"/>
    <property type="match status" value="1"/>
</dbReference>
<feature type="domain" description="Nephrocystin 3-like N-terminal" evidence="3">
    <location>
        <begin position="187"/>
        <end position="347"/>
    </location>
</feature>
<sequence>MEVGASIVAFVQITGAIVKICQDTIHTLKEAPEIVQLVLGEIKVLEDFISRYAGRVQSTNPFEECSKLLEKLKITIPTPKNAVVPVSNGAQPNSNGSLKDKLTLSMEWLRVKSKVGELLAQISREKASMLLVITNTMADDIHEIKLQVCKLNENLTQQERNQICSWIEMINPTPKHNESTRWHDQKTSGWATRTKEWNNWLARSAGSRLVWLFGIPGAGKTILTSYLIEQAKEALNGVSGVMVIYYYCVFSQGQDATESFLRWIVSQMIRETGAAPENIKTKYKLNHSPSIDNLEAAIEVLLGRFTAVYILIDGVDESQNSGRLAEALVNLSTSLAFQNIWLLASSRKLSEIATPFRGKAIEFSMSNPELQKDIRTFVNNELPRRKKLERFRDLFPKIEERLSQQADGMFRLAVCQIDLLERQRTQQGIQSTLESLPETIYDTYDQIFQSIPRNDWHFVRSILKMIFGHDIVSQAYLSPTLYLSVLLSWVELDIQNSDYNSADLEELCGCLVNISLPDHNTSFGGGSQNGKSSIPVLESAIVSLAHFTVREFLESEHIKKSPVRFFKLSKASTATEFSFNIMRRVCSIDTNDMSPEMCKPVSRFPYSHTNYYFFQLALELVIVILRPSSRFLNQEGLSGLDPLPESRNEILSLVVEFLLPDSNLMSLLRRPGQNDEVPSQKSGLHRLIADLSEFPSHCTPGFEYEVFHATDKISPKLSVLWILLSTWNVPLGLDVLGSLDAHERRDLLAETITVCDWFKISRSRRIKWMPKTEAPWTCLGTLPEIFAQVQFLVSLRDSGRPAWLRPWSILEQFGNSFEITSFLDCYIYSHARDCGNKTLKECAPYCLLEKLLDLGADPNGSGMSMTPLQVAAERWDFHAIELLLRKGADANAIGVGGKRYCLGWKLEYATWSPLRIYRHAPCEPFYTFTPSCYACHKVPPLFHETFRCIKCESPYSDTDYHSEYLDTRRLQVEKKAEIDVLLVSNGAKEI</sequence>
<dbReference type="SUPFAM" id="SSF48403">
    <property type="entry name" value="Ankyrin repeat"/>
    <property type="match status" value="1"/>
</dbReference>
<reference evidence="4 5" key="1">
    <citation type="submission" date="2019-10" db="EMBL/GenBank/DDBJ databases">
        <authorList>
            <person name="Palmer J.M."/>
        </authorList>
    </citation>
    <scope>NUCLEOTIDE SEQUENCE [LARGE SCALE GENOMIC DNA]</scope>
    <source>
        <strain evidence="4 5">TWF718</strain>
    </source>
</reference>
<keyword evidence="1" id="KW-0677">Repeat</keyword>
<dbReference type="EMBL" id="JAVHNR010000012">
    <property type="protein sequence ID" value="KAK6330000.1"/>
    <property type="molecule type" value="Genomic_DNA"/>
</dbReference>
<evidence type="ECO:0000313" key="4">
    <source>
        <dbReference type="EMBL" id="KAK6330000.1"/>
    </source>
</evidence>
<dbReference type="SUPFAM" id="SSF52540">
    <property type="entry name" value="P-loop containing nucleoside triphosphate hydrolases"/>
    <property type="match status" value="1"/>
</dbReference>
<gene>
    <name evidence="4" type="ORF">TWF718_003427</name>
</gene>
<proteinExistence type="predicted"/>
<organism evidence="4 5">
    <name type="scientific">Orbilia javanica</name>
    <dbReference type="NCBI Taxonomy" id="47235"/>
    <lineage>
        <taxon>Eukaryota</taxon>
        <taxon>Fungi</taxon>
        <taxon>Dikarya</taxon>
        <taxon>Ascomycota</taxon>
        <taxon>Pezizomycotina</taxon>
        <taxon>Orbiliomycetes</taxon>
        <taxon>Orbiliales</taxon>
        <taxon>Orbiliaceae</taxon>
        <taxon>Orbilia</taxon>
    </lineage>
</organism>
<dbReference type="InterPro" id="IPR027417">
    <property type="entry name" value="P-loop_NTPase"/>
</dbReference>
<dbReference type="PROSITE" id="PS50088">
    <property type="entry name" value="ANK_REPEAT"/>
    <property type="match status" value="1"/>
</dbReference>
<dbReference type="Proteomes" id="UP001313282">
    <property type="component" value="Unassembled WGS sequence"/>
</dbReference>
<keyword evidence="5" id="KW-1185">Reference proteome</keyword>
<feature type="repeat" description="ANK" evidence="2">
    <location>
        <begin position="863"/>
        <end position="895"/>
    </location>
</feature>
<evidence type="ECO:0000256" key="2">
    <source>
        <dbReference type="PROSITE-ProRule" id="PRU00023"/>
    </source>
</evidence>
<name>A0AAN8RJ17_9PEZI</name>
<accession>A0AAN8RJ17</accession>
<dbReference type="Gene3D" id="3.40.50.300">
    <property type="entry name" value="P-loop containing nucleotide triphosphate hydrolases"/>
    <property type="match status" value="1"/>
</dbReference>
<protein>
    <recommendedName>
        <fullName evidence="3">Nephrocystin 3-like N-terminal domain-containing protein</fullName>
    </recommendedName>
</protein>
<dbReference type="AlphaFoldDB" id="A0AAN8RJ17"/>
<dbReference type="PANTHER" id="PTHR10039:SF16">
    <property type="entry name" value="GPI INOSITOL-DEACYLASE"/>
    <property type="match status" value="1"/>
</dbReference>
<dbReference type="PANTHER" id="PTHR10039">
    <property type="entry name" value="AMELOGENIN"/>
    <property type="match status" value="1"/>
</dbReference>